<evidence type="ECO:0000313" key="7">
    <source>
        <dbReference type="EMBL" id="CAE8741648.1"/>
    </source>
</evidence>
<dbReference type="OMA" id="ANWRFVE"/>
<keyword evidence="4" id="KW-0732">Signal</keyword>
<dbReference type="GO" id="GO:0006412">
    <property type="term" value="P:translation"/>
    <property type="evidence" value="ECO:0007669"/>
    <property type="project" value="InterPro"/>
</dbReference>
<dbReference type="InterPro" id="IPR014722">
    <property type="entry name" value="Rib_uL2_dom2"/>
</dbReference>
<organism evidence="7 8">
    <name type="scientific">Polarella glacialis</name>
    <name type="common">Dinoflagellate</name>
    <dbReference type="NCBI Taxonomy" id="89957"/>
    <lineage>
        <taxon>Eukaryota</taxon>
        <taxon>Sar</taxon>
        <taxon>Alveolata</taxon>
        <taxon>Dinophyceae</taxon>
        <taxon>Suessiales</taxon>
        <taxon>Suessiaceae</taxon>
        <taxon>Polarella</taxon>
    </lineage>
</organism>
<evidence type="ECO:0000313" key="9">
    <source>
        <dbReference type="Proteomes" id="UP000654075"/>
    </source>
</evidence>
<dbReference type="EMBL" id="CAJNNV010025019">
    <property type="protein sequence ID" value="CAE8611364.1"/>
    <property type="molecule type" value="Genomic_DNA"/>
</dbReference>
<dbReference type="AlphaFoldDB" id="A0A813LYE7"/>
<evidence type="ECO:0000313" key="6">
    <source>
        <dbReference type="EMBL" id="CAE8611364.1"/>
    </source>
</evidence>
<dbReference type="GO" id="GO:0003723">
    <property type="term" value="F:RNA binding"/>
    <property type="evidence" value="ECO:0007669"/>
    <property type="project" value="InterPro"/>
</dbReference>
<dbReference type="InterPro" id="IPR039660">
    <property type="entry name" value="Ribosomal_eL14"/>
</dbReference>
<sequence length="133" mass="15459">MPMFTRFVQAGRLALITFGPCAGKMCTIVDIVNQKNVLVDGPESVTGVKRHMMPVKRLSLTDFRVKVRRGCREKTLRKILEKEEIMKKWTESSWAKKLQASKTRQNMTDFERFKLMVAKKRRSALVKKSLKKK</sequence>
<feature type="signal peptide" evidence="4">
    <location>
        <begin position="1"/>
        <end position="23"/>
    </location>
</feature>
<dbReference type="Gene3D" id="6.10.250.2270">
    <property type="match status" value="1"/>
</dbReference>
<keyword evidence="9" id="KW-1185">Reference proteome</keyword>
<dbReference type="Pfam" id="PF01929">
    <property type="entry name" value="Ribosomal_L14e"/>
    <property type="match status" value="1"/>
</dbReference>
<name>A0A813LYE7_POLGL</name>
<dbReference type="Proteomes" id="UP000654075">
    <property type="component" value="Unassembled WGS sequence"/>
</dbReference>
<dbReference type="EMBL" id="CAJNNW010037411">
    <property type="protein sequence ID" value="CAE8741648.1"/>
    <property type="molecule type" value="Genomic_DNA"/>
</dbReference>
<feature type="chain" id="PRO_5035596011" description="Large ribosomal subunit protein eL14 domain-containing protein" evidence="4">
    <location>
        <begin position="24"/>
        <end position="133"/>
    </location>
</feature>
<dbReference type="Gene3D" id="2.30.30.30">
    <property type="match status" value="1"/>
</dbReference>
<dbReference type="GO" id="GO:0022625">
    <property type="term" value="C:cytosolic large ribosomal subunit"/>
    <property type="evidence" value="ECO:0007669"/>
    <property type="project" value="TreeGrafter"/>
</dbReference>
<evidence type="ECO:0000313" key="8">
    <source>
        <dbReference type="Proteomes" id="UP000626109"/>
    </source>
</evidence>
<evidence type="ECO:0000256" key="4">
    <source>
        <dbReference type="SAM" id="SignalP"/>
    </source>
</evidence>
<dbReference type="InterPro" id="IPR002784">
    <property type="entry name" value="Ribosomal_eL14_dom"/>
</dbReference>
<dbReference type="InterPro" id="IPR008991">
    <property type="entry name" value="Translation_prot_SH3-like_sf"/>
</dbReference>
<dbReference type="Proteomes" id="UP000626109">
    <property type="component" value="Unassembled WGS sequence"/>
</dbReference>
<keyword evidence="3" id="KW-0687">Ribonucleoprotein</keyword>
<evidence type="ECO:0000256" key="3">
    <source>
        <dbReference type="ARBA" id="ARBA00023274"/>
    </source>
</evidence>
<comment type="similarity">
    <text evidence="1">Belongs to the eukaryotic ribosomal protein eL14 family.</text>
</comment>
<protein>
    <recommendedName>
        <fullName evidence="5">Large ribosomal subunit protein eL14 domain-containing protein</fullName>
    </recommendedName>
</protein>
<feature type="domain" description="Large ribosomal subunit protein eL14" evidence="5">
    <location>
        <begin position="49"/>
        <end position="122"/>
    </location>
</feature>
<accession>A0A813LYE7</accession>
<dbReference type="PANTHER" id="PTHR11127">
    <property type="entry name" value="60S RIBOSOMAL PROTEIN L14"/>
    <property type="match status" value="1"/>
</dbReference>
<dbReference type="GO" id="GO:0042273">
    <property type="term" value="P:ribosomal large subunit biogenesis"/>
    <property type="evidence" value="ECO:0007669"/>
    <property type="project" value="TreeGrafter"/>
</dbReference>
<comment type="caution">
    <text evidence="7">The sequence shown here is derived from an EMBL/GenBank/DDBJ whole genome shotgun (WGS) entry which is preliminary data.</text>
</comment>
<reference evidence="7" key="1">
    <citation type="submission" date="2021-02" db="EMBL/GenBank/DDBJ databases">
        <authorList>
            <person name="Dougan E. K."/>
            <person name="Rhodes N."/>
            <person name="Thang M."/>
            <person name="Chan C."/>
        </authorList>
    </citation>
    <scope>NUCLEOTIDE SEQUENCE</scope>
</reference>
<keyword evidence="2" id="KW-0689">Ribosomal protein</keyword>
<evidence type="ECO:0000256" key="1">
    <source>
        <dbReference type="ARBA" id="ARBA00006592"/>
    </source>
</evidence>
<proteinExistence type="inferred from homology"/>
<evidence type="ECO:0000259" key="5">
    <source>
        <dbReference type="Pfam" id="PF01929"/>
    </source>
</evidence>
<evidence type="ECO:0000256" key="2">
    <source>
        <dbReference type="ARBA" id="ARBA00022980"/>
    </source>
</evidence>
<dbReference type="GO" id="GO:0003735">
    <property type="term" value="F:structural constituent of ribosome"/>
    <property type="evidence" value="ECO:0007669"/>
    <property type="project" value="InterPro"/>
</dbReference>
<dbReference type="PANTHER" id="PTHR11127:SF2">
    <property type="entry name" value="LARGE RIBOSOMAL SUBUNIT PROTEIN EL14"/>
    <property type="match status" value="1"/>
</dbReference>
<gene>
    <name evidence="6" type="ORF">PGLA1383_LOCUS29170</name>
    <name evidence="7" type="ORF">PGLA2088_LOCUS50596</name>
</gene>
<dbReference type="OrthoDB" id="1875589at2759"/>
<dbReference type="CDD" id="cd23702">
    <property type="entry name" value="eL14"/>
    <property type="match status" value="1"/>
</dbReference>
<dbReference type="SUPFAM" id="SSF50104">
    <property type="entry name" value="Translation proteins SH3-like domain"/>
    <property type="match status" value="1"/>
</dbReference>